<feature type="transmembrane region" description="Helical" evidence="1">
    <location>
        <begin position="307"/>
        <end position="329"/>
    </location>
</feature>
<keyword evidence="3" id="KW-1185">Reference proteome</keyword>
<name>A0AA35U393_GEOBA</name>
<organism evidence="2 3">
    <name type="scientific">Geodia barretti</name>
    <name type="common">Barrett's horny sponge</name>
    <dbReference type="NCBI Taxonomy" id="519541"/>
    <lineage>
        <taxon>Eukaryota</taxon>
        <taxon>Metazoa</taxon>
        <taxon>Porifera</taxon>
        <taxon>Demospongiae</taxon>
        <taxon>Heteroscleromorpha</taxon>
        <taxon>Tetractinellida</taxon>
        <taxon>Astrophorina</taxon>
        <taxon>Geodiidae</taxon>
        <taxon>Geodia</taxon>
    </lineage>
</organism>
<evidence type="ECO:0000256" key="1">
    <source>
        <dbReference type="SAM" id="Phobius"/>
    </source>
</evidence>
<dbReference type="InterPro" id="IPR019396">
    <property type="entry name" value="TM_Fragile-X-F-assoc"/>
</dbReference>
<keyword evidence="1" id="KW-1133">Transmembrane helix</keyword>
<comment type="caution">
    <text evidence="2">The sequence shown here is derived from an EMBL/GenBank/DDBJ whole genome shotgun (WGS) entry which is preliminary data.</text>
</comment>
<proteinExistence type="predicted"/>
<dbReference type="EMBL" id="CASHTH010004480">
    <property type="protein sequence ID" value="CAI8057907.1"/>
    <property type="molecule type" value="Genomic_DNA"/>
</dbReference>
<feature type="transmembrane region" description="Helical" evidence="1">
    <location>
        <begin position="235"/>
        <end position="260"/>
    </location>
</feature>
<dbReference type="Pfam" id="PF10269">
    <property type="entry name" value="Tmemb_185A"/>
    <property type="match status" value="1"/>
</dbReference>
<keyword evidence="1" id="KW-0472">Membrane</keyword>
<protein>
    <submittedName>
        <fullName evidence="2">Transmembrane protein 185B</fullName>
    </submittedName>
</protein>
<dbReference type="PANTHER" id="PTHR13568">
    <property type="entry name" value="FAM11A, B PROTEIN"/>
    <property type="match status" value="1"/>
</dbReference>
<evidence type="ECO:0000313" key="3">
    <source>
        <dbReference type="Proteomes" id="UP001174909"/>
    </source>
</evidence>
<accession>A0AA35U393</accession>
<sequence>MFSSCCVRRKGESVGVSHLVFYAPFLFNAHPVPFRAHLLQSNSGAEDERDDMHLYVKDLLDRFNVGAGGSAGGGSRLRELWRRLPPALAVEPPGSSRSRQRHHGVDLEEKTEVKFTLFPPSFTLSLATSAAKRPIRTQILYHEMDLQHSETMEIVNCRNILLVKTVTNALSIFSPVRSPEKNFPIFLTELLVAVNLDTGDHQWRAVFTPLYLLPLLYTPPCIWGCFRKRNVDLELLGIFSLVQVIFLGIKMDGVVLWKWALVLIPTYLLLVAFVTGWGIYASYILYLHLYSPTSTPQELQTRRAADVLRLVSSLAIWLCSTIFIGLLVAKLDGQLTSSYPAIFTPLYLTLLLLLLTTFTRRPANPWWFGAHKPLSTLVLDALPFLRAYANISIIPEDDDIARNSFAADAVRAKEKSKNKQRDENLTIPSDLYPLEDIYTPD</sequence>
<dbReference type="PANTHER" id="PTHR13568:SF6">
    <property type="entry name" value="TRANSMEMBRANE PROTEIN 185A"/>
    <property type="match status" value="1"/>
</dbReference>
<gene>
    <name evidence="2" type="ORF">GBAR_LOCUS31514</name>
</gene>
<dbReference type="Proteomes" id="UP001174909">
    <property type="component" value="Unassembled WGS sequence"/>
</dbReference>
<feature type="transmembrane region" description="Helical" evidence="1">
    <location>
        <begin position="341"/>
        <end position="358"/>
    </location>
</feature>
<keyword evidence="1 2" id="KW-0812">Transmembrane</keyword>
<evidence type="ECO:0000313" key="2">
    <source>
        <dbReference type="EMBL" id="CAI8057907.1"/>
    </source>
</evidence>
<feature type="transmembrane region" description="Helical" evidence="1">
    <location>
        <begin position="266"/>
        <end position="286"/>
    </location>
</feature>
<dbReference type="AlphaFoldDB" id="A0AA35U393"/>
<reference evidence="2" key="1">
    <citation type="submission" date="2023-03" db="EMBL/GenBank/DDBJ databases">
        <authorList>
            <person name="Steffen K."/>
            <person name="Cardenas P."/>
        </authorList>
    </citation>
    <scope>NUCLEOTIDE SEQUENCE</scope>
</reference>